<organism evidence="2 3">
    <name type="scientific">Lentinus brumalis</name>
    <dbReference type="NCBI Taxonomy" id="2498619"/>
    <lineage>
        <taxon>Eukaryota</taxon>
        <taxon>Fungi</taxon>
        <taxon>Dikarya</taxon>
        <taxon>Basidiomycota</taxon>
        <taxon>Agaricomycotina</taxon>
        <taxon>Agaricomycetes</taxon>
        <taxon>Polyporales</taxon>
        <taxon>Polyporaceae</taxon>
        <taxon>Lentinus</taxon>
    </lineage>
</organism>
<sequence length="146" mass="15801">MYICPEIPAADPHSRRRPHDPESSPVIGSASTPLPAPQTYIPPLATTPSGPLRWSSSSRPHSRSQASRRSVRVPSPCKFAPSTSPRCSTCHMVQGCFAPRPMLTHSTRPQISEGTPPPVTGTVHPTRHCRYAGGSVVPRVRHRATT</sequence>
<proteinExistence type="predicted"/>
<keyword evidence="3" id="KW-1185">Reference proteome</keyword>
<feature type="compositionally biased region" description="Polar residues" evidence="1">
    <location>
        <begin position="104"/>
        <end position="113"/>
    </location>
</feature>
<gene>
    <name evidence="2" type="ORF">OH76DRAFT_498226</name>
</gene>
<name>A0A371DBM1_9APHY</name>
<feature type="compositionally biased region" description="Low complexity" evidence="1">
    <location>
        <begin position="53"/>
        <end position="76"/>
    </location>
</feature>
<feature type="region of interest" description="Disordered" evidence="1">
    <location>
        <begin position="104"/>
        <end position="124"/>
    </location>
</feature>
<dbReference type="EMBL" id="KZ857402">
    <property type="protein sequence ID" value="RDX49941.1"/>
    <property type="molecule type" value="Genomic_DNA"/>
</dbReference>
<dbReference type="Proteomes" id="UP000256964">
    <property type="component" value="Unassembled WGS sequence"/>
</dbReference>
<feature type="region of interest" description="Disordered" evidence="1">
    <location>
        <begin position="1"/>
        <end position="85"/>
    </location>
</feature>
<evidence type="ECO:0000313" key="2">
    <source>
        <dbReference type="EMBL" id="RDX49941.1"/>
    </source>
</evidence>
<evidence type="ECO:0000256" key="1">
    <source>
        <dbReference type="SAM" id="MobiDB-lite"/>
    </source>
</evidence>
<accession>A0A371DBM1</accession>
<protein>
    <submittedName>
        <fullName evidence="2">Uncharacterized protein</fullName>
    </submittedName>
</protein>
<evidence type="ECO:0000313" key="3">
    <source>
        <dbReference type="Proteomes" id="UP000256964"/>
    </source>
</evidence>
<dbReference type="AlphaFoldDB" id="A0A371DBM1"/>
<reference evidence="2 3" key="1">
    <citation type="journal article" date="2018" name="Biotechnol. Biofuels">
        <title>Integrative visual omics of the white-rot fungus Polyporus brumalis exposes the biotechnological potential of its oxidative enzymes for delignifying raw plant biomass.</title>
        <authorList>
            <person name="Miyauchi S."/>
            <person name="Rancon A."/>
            <person name="Drula E."/>
            <person name="Hage H."/>
            <person name="Chaduli D."/>
            <person name="Favel A."/>
            <person name="Grisel S."/>
            <person name="Henrissat B."/>
            <person name="Herpoel-Gimbert I."/>
            <person name="Ruiz-Duenas F.J."/>
            <person name="Chevret D."/>
            <person name="Hainaut M."/>
            <person name="Lin J."/>
            <person name="Wang M."/>
            <person name="Pangilinan J."/>
            <person name="Lipzen A."/>
            <person name="Lesage-Meessen L."/>
            <person name="Navarro D."/>
            <person name="Riley R."/>
            <person name="Grigoriev I.V."/>
            <person name="Zhou S."/>
            <person name="Raouche S."/>
            <person name="Rosso M.N."/>
        </authorList>
    </citation>
    <scope>NUCLEOTIDE SEQUENCE [LARGE SCALE GENOMIC DNA]</scope>
    <source>
        <strain evidence="2 3">BRFM 1820</strain>
    </source>
</reference>